<keyword evidence="1" id="KW-0732">Signal</keyword>
<evidence type="ECO:0000256" key="1">
    <source>
        <dbReference type="SAM" id="SignalP"/>
    </source>
</evidence>
<feature type="chain" id="PRO_5009514541" evidence="1">
    <location>
        <begin position="20"/>
        <end position="107"/>
    </location>
</feature>
<dbReference type="Proteomes" id="UP000178602">
    <property type="component" value="Unassembled WGS sequence"/>
</dbReference>
<feature type="signal peptide" evidence="1">
    <location>
        <begin position="1"/>
        <end position="19"/>
    </location>
</feature>
<dbReference type="AlphaFoldDB" id="A0A1F4T7T2"/>
<evidence type="ECO:0000313" key="3">
    <source>
        <dbReference type="Proteomes" id="UP000178602"/>
    </source>
</evidence>
<evidence type="ECO:0000313" key="2">
    <source>
        <dbReference type="EMBL" id="OGC28559.1"/>
    </source>
</evidence>
<dbReference type="EMBL" id="MEUG01000001">
    <property type="protein sequence ID" value="OGC28559.1"/>
    <property type="molecule type" value="Genomic_DNA"/>
</dbReference>
<reference evidence="2 3" key="1">
    <citation type="journal article" date="2016" name="Nat. Commun.">
        <title>Thousands of microbial genomes shed light on interconnected biogeochemical processes in an aquifer system.</title>
        <authorList>
            <person name="Anantharaman K."/>
            <person name="Brown C.T."/>
            <person name="Hug L.A."/>
            <person name="Sharon I."/>
            <person name="Castelle C.J."/>
            <person name="Probst A.J."/>
            <person name="Thomas B.C."/>
            <person name="Singh A."/>
            <person name="Wilkins M.J."/>
            <person name="Karaoz U."/>
            <person name="Brodie E.L."/>
            <person name="Williams K.H."/>
            <person name="Hubbard S.S."/>
            <person name="Banfield J.F."/>
        </authorList>
    </citation>
    <scope>NUCLEOTIDE SEQUENCE [LARGE SCALE GENOMIC DNA]</scope>
</reference>
<protein>
    <submittedName>
        <fullName evidence="2">Uncharacterized protein</fullName>
    </submittedName>
</protein>
<proteinExistence type="predicted"/>
<name>A0A1F4T7T2_UNCSA</name>
<dbReference type="PROSITE" id="PS51257">
    <property type="entry name" value="PROKAR_LIPOPROTEIN"/>
    <property type="match status" value="1"/>
</dbReference>
<comment type="caution">
    <text evidence="2">The sequence shown here is derived from an EMBL/GenBank/DDBJ whole genome shotgun (WGS) entry which is preliminary data.</text>
</comment>
<sequence length="107" mass="11505">MKKVILFLLVLSFSFGASGLMSCQMESKCCCSGEESCWVTPQQVDAVSSANKLFDFLALALFPTSAAVQEIVNYSPIIVCRHFKVVSPHLISKIAHPSTAPPLTIGA</sequence>
<organism evidence="2 3">
    <name type="scientific">candidate division WOR-1 bacterium RIFOXYC12_FULL_54_18</name>
    <dbReference type="NCBI Taxonomy" id="1802584"/>
    <lineage>
        <taxon>Bacteria</taxon>
        <taxon>Bacillati</taxon>
        <taxon>Saganbacteria</taxon>
    </lineage>
</organism>
<gene>
    <name evidence="2" type="ORF">A3K49_06310</name>
</gene>
<accession>A0A1F4T7T2</accession>